<feature type="compositionally biased region" description="Polar residues" evidence="1">
    <location>
        <begin position="10"/>
        <end position="24"/>
    </location>
</feature>
<evidence type="ECO:0000313" key="3">
    <source>
        <dbReference type="Proteomes" id="UP000499080"/>
    </source>
</evidence>
<evidence type="ECO:0000313" key="2">
    <source>
        <dbReference type="EMBL" id="GBL92779.1"/>
    </source>
</evidence>
<accession>A0A4Y2BME1</accession>
<sequence>MRKRRGISELQKTMQQSRKQQTTADGWVERDAGDERPPHPSSHPLEKGRILRILCLGGRQPVLPSRAYPVKKRFLLVCHTEKQMKVSNGQKGILFYLFIVFSESIAKQQMYLEVM</sequence>
<evidence type="ECO:0000256" key="1">
    <source>
        <dbReference type="SAM" id="MobiDB-lite"/>
    </source>
</evidence>
<dbReference type="AlphaFoldDB" id="A0A4Y2BME1"/>
<feature type="compositionally biased region" description="Basic and acidic residues" evidence="1">
    <location>
        <begin position="27"/>
        <end position="45"/>
    </location>
</feature>
<organism evidence="2 3">
    <name type="scientific">Araneus ventricosus</name>
    <name type="common">Orbweaver spider</name>
    <name type="synonym">Epeira ventricosa</name>
    <dbReference type="NCBI Taxonomy" id="182803"/>
    <lineage>
        <taxon>Eukaryota</taxon>
        <taxon>Metazoa</taxon>
        <taxon>Ecdysozoa</taxon>
        <taxon>Arthropoda</taxon>
        <taxon>Chelicerata</taxon>
        <taxon>Arachnida</taxon>
        <taxon>Araneae</taxon>
        <taxon>Araneomorphae</taxon>
        <taxon>Entelegynae</taxon>
        <taxon>Araneoidea</taxon>
        <taxon>Araneidae</taxon>
        <taxon>Araneus</taxon>
    </lineage>
</organism>
<comment type="caution">
    <text evidence="2">The sequence shown here is derived from an EMBL/GenBank/DDBJ whole genome shotgun (WGS) entry which is preliminary data.</text>
</comment>
<reference evidence="2 3" key="1">
    <citation type="journal article" date="2019" name="Sci. Rep.">
        <title>Orb-weaving spider Araneus ventricosus genome elucidates the spidroin gene catalogue.</title>
        <authorList>
            <person name="Kono N."/>
            <person name="Nakamura H."/>
            <person name="Ohtoshi R."/>
            <person name="Moran D.A.P."/>
            <person name="Shinohara A."/>
            <person name="Yoshida Y."/>
            <person name="Fujiwara M."/>
            <person name="Mori M."/>
            <person name="Tomita M."/>
            <person name="Arakawa K."/>
        </authorList>
    </citation>
    <scope>NUCLEOTIDE SEQUENCE [LARGE SCALE GENOMIC DNA]</scope>
</reference>
<dbReference type="EMBL" id="BGPR01000089">
    <property type="protein sequence ID" value="GBL92779.1"/>
    <property type="molecule type" value="Genomic_DNA"/>
</dbReference>
<gene>
    <name evidence="2" type="ORF">AVEN_4493_1</name>
</gene>
<dbReference type="Proteomes" id="UP000499080">
    <property type="component" value="Unassembled WGS sequence"/>
</dbReference>
<keyword evidence="3" id="KW-1185">Reference proteome</keyword>
<name>A0A4Y2BME1_ARAVE</name>
<protein>
    <submittedName>
        <fullName evidence="2">Uncharacterized protein</fullName>
    </submittedName>
</protein>
<proteinExistence type="predicted"/>
<feature type="region of interest" description="Disordered" evidence="1">
    <location>
        <begin position="1"/>
        <end position="45"/>
    </location>
</feature>